<accession>A0A151SQB4</accession>
<sequence>FVDNFLLPPQDQFDPSYGAWERCNNLVHSWILNFVSLSIAQSITYFEYAFEVCQELCEIFSQGIFVRFTNLQ</sequence>
<dbReference type="Gramene" id="C.cajan_03111.t">
    <property type="protein sequence ID" value="C.cajan_03111.t.cds1"/>
    <property type="gene ID" value="C.cajan_03111"/>
</dbReference>
<keyword evidence="2" id="KW-1185">Reference proteome</keyword>
<dbReference type="PANTHER" id="PTHR37610:SF100">
    <property type="entry name" value="COPIA-LIKE POLYPROTEIN_RETROTRANSPOSON"/>
    <property type="match status" value="1"/>
</dbReference>
<reference evidence="1 2" key="1">
    <citation type="journal article" date="2012" name="Nat. Biotechnol.">
        <title>Draft genome sequence of pigeonpea (Cajanus cajan), an orphan legume crop of resource-poor farmers.</title>
        <authorList>
            <person name="Varshney R.K."/>
            <person name="Chen W."/>
            <person name="Li Y."/>
            <person name="Bharti A.K."/>
            <person name="Saxena R.K."/>
            <person name="Schlueter J.A."/>
            <person name="Donoghue M.T."/>
            <person name="Azam S."/>
            <person name="Fan G."/>
            <person name="Whaley A.M."/>
            <person name="Farmer A.D."/>
            <person name="Sheridan J."/>
            <person name="Iwata A."/>
            <person name="Tuteja R."/>
            <person name="Penmetsa R.V."/>
            <person name="Wu W."/>
            <person name="Upadhyaya H.D."/>
            <person name="Yang S.P."/>
            <person name="Shah T."/>
            <person name="Saxena K.B."/>
            <person name="Michael T."/>
            <person name="McCombie W.R."/>
            <person name="Yang B."/>
            <person name="Zhang G."/>
            <person name="Yang H."/>
            <person name="Wang J."/>
            <person name="Spillane C."/>
            <person name="Cook D.R."/>
            <person name="May G.D."/>
            <person name="Xu X."/>
            <person name="Jackson S.A."/>
        </authorList>
    </citation>
    <scope>NUCLEOTIDE SEQUENCE [LARGE SCALE GENOMIC DNA]</scope>
    <source>
        <strain evidence="2">cv. Asha</strain>
    </source>
</reference>
<dbReference type="Proteomes" id="UP000075243">
    <property type="component" value="Chromosome 11"/>
</dbReference>
<proteinExistence type="predicted"/>
<protein>
    <recommendedName>
        <fullName evidence="3">Retrotransposon Copia-like N-terminal domain-containing protein</fullName>
    </recommendedName>
</protein>
<feature type="non-terminal residue" evidence="1">
    <location>
        <position position="1"/>
    </location>
</feature>
<dbReference type="PANTHER" id="PTHR37610">
    <property type="entry name" value="CCHC-TYPE DOMAIN-CONTAINING PROTEIN"/>
    <property type="match status" value="1"/>
</dbReference>
<dbReference type="AlphaFoldDB" id="A0A151SQB4"/>
<name>A0A151SQB4_CAJCA</name>
<evidence type="ECO:0000313" key="1">
    <source>
        <dbReference type="EMBL" id="KYP56932.1"/>
    </source>
</evidence>
<gene>
    <name evidence="1" type="ORF">KK1_003183</name>
</gene>
<evidence type="ECO:0000313" key="2">
    <source>
        <dbReference type="Proteomes" id="UP000075243"/>
    </source>
</evidence>
<dbReference type="EMBL" id="CM003613">
    <property type="protein sequence ID" value="KYP56932.1"/>
    <property type="molecule type" value="Genomic_DNA"/>
</dbReference>
<evidence type="ECO:0008006" key="3">
    <source>
        <dbReference type="Google" id="ProtNLM"/>
    </source>
</evidence>
<organism evidence="1 2">
    <name type="scientific">Cajanus cajan</name>
    <name type="common">Pigeon pea</name>
    <name type="synonym">Cajanus indicus</name>
    <dbReference type="NCBI Taxonomy" id="3821"/>
    <lineage>
        <taxon>Eukaryota</taxon>
        <taxon>Viridiplantae</taxon>
        <taxon>Streptophyta</taxon>
        <taxon>Embryophyta</taxon>
        <taxon>Tracheophyta</taxon>
        <taxon>Spermatophyta</taxon>
        <taxon>Magnoliopsida</taxon>
        <taxon>eudicotyledons</taxon>
        <taxon>Gunneridae</taxon>
        <taxon>Pentapetalae</taxon>
        <taxon>rosids</taxon>
        <taxon>fabids</taxon>
        <taxon>Fabales</taxon>
        <taxon>Fabaceae</taxon>
        <taxon>Papilionoideae</taxon>
        <taxon>50 kb inversion clade</taxon>
        <taxon>NPAAA clade</taxon>
        <taxon>indigoferoid/millettioid clade</taxon>
        <taxon>Phaseoleae</taxon>
        <taxon>Cajanus</taxon>
    </lineage>
</organism>